<dbReference type="InterPro" id="IPR035892">
    <property type="entry name" value="C2_domain_sf"/>
</dbReference>
<dbReference type="PROSITE" id="PS50004">
    <property type="entry name" value="C2"/>
    <property type="match status" value="1"/>
</dbReference>
<dbReference type="InterPro" id="IPR000008">
    <property type="entry name" value="C2_dom"/>
</dbReference>
<reference evidence="4" key="1">
    <citation type="submission" date="2024-04" db="EMBL/GenBank/DDBJ databases">
        <authorList>
            <person name="Shaw F."/>
            <person name="Minotto A."/>
        </authorList>
    </citation>
    <scope>NUCLEOTIDE SEQUENCE [LARGE SCALE GENOMIC DNA]</scope>
</reference>
<dbReference type="Pfam" id="PF00168">
    <property type="entry name" value="C2"/>
    <property type="match status" value="1"/>
</dbReference>
<dbReference type="Proteomes" id="UP001497453">
    <property type="component" value="Chromosome 9"/>
</dbReference>
<feature type="compositionally biased region" description="Polar residues" evidence="1">
    <location>
        <begin position="150"/>
        <end position="167"/>
    </location>
</feature>
<dbReference type="PANTHER" id="PTHR47052:SF3">
    <property type="entry name" value="INGRESSION PROTEIN 1"/>
    <property type="match status" value="1"/>
</dbReference>
<evidence type="ECO:0000256" key="1">
    <source>
        <dbReference type="SAM" id="MobiDB-lite"/>
    </source>
</evidence>
<feature type="region of interest" description="Disordered" evidence="1">
    <location>
        <begin position="350"/>
        <end position="410"/>
    </location>
</feature>
<feature type="compositionally biased region" description="Pro residues" evidence="1">
    <location>
        <begin position="248"/>
        <end position="258"/>
    </location>
</feature>
<gene>
    <name evidence="3" type="ORF">GFSPODELE1_LOCUS10689</name>
</gene>
<organism evidence="3 4">
    <name type="scientific">Somion occarium</name>
    <dbReference type="NCBI Taxonomy" id="3059160"/>
    <lineage>
        <taxon>Eukaryota</taxon>
        <taxon>Fungi</taxon>
        <taxon>Dikarya</taxon>
        <taxon>Basidiomycota</taxon>
        <taxon>Agaricomycotina</taxon>
        <taxon>Agaricomycetes</taxon>
        <taxon>Polyporales</taxon>
        <taxon>Cerrenaceae</taxon>
        <taxon>Somion</taxon>
    </lineage>
</organism>
<dbReference type="EMBL" id="OZ037952">
    <property type="protein sequence ID" value="CAL1716290.1"/>
    <property type="molecule type" value="Genomic_DNA"/>
</dbReference>
<evidence type="ECO:0000313" key="3">
    <source>
        <dbReference type="EMBL" id="CAL1716290.1"/>
    </source>
</evidence>
<name>A0ABP1E8P1_9APHY</name>
<proteinExistence type="predicted"/>
<evidence type="ECO:0000313" key="4">
    <source>
        <dbReference type="Proteomes" id="UP001497453"/>
    </source>
</evidence>
<feature type="domain" description="C2" evidence="2">
    <location>
        <begin position="1"/>
        <end position="108"/>
    </location>
</feature>
<dbReference type="InterPro" id="IPR052981">
    <property type="entry name" value="Ingression_C2_domain"/>
</dbReference>
<feature type="region of interest" description="Disordered" evidence="1">
    <location>
        <begin position="132"/>
        <end position="180"/>
    </location>
</feature>
<dbReference type="SMART" id="SM00239">
    <property type="entry name" value="C2"/>
    <property type="match status" value="1"/>
</dbReference>
<sequence length="448" mass="49549">MGRELGTLVIVVLKARNLRDKHSFYKQDVFAQVTINGIIKKTSIDVKGGQHPVWDEEVRIPIGAESSEKTRTLYASCWSKEPRGDESVGEGQLDISETLRTGEFDDWIPLKVDGTYRGELYLEMTFYAAGPPPALSRRPTKMKPTERLQRSSQAYAYPTSSPRNSASLPAPGGSSQKDSHLTPAALISPHYKADALPPLPEEADAKPENVPAILRPGKSKTPSPAALQKPLPPDFALHARTPSLQPQPSSPPHIPIPTLPPIYPAPVSNVSDVPPSLQHGHPLRPQSYNEYSNSNQYSYPHGPLFNFPAPESTYLYPQPLIQPPPRPYSYNYAPPPREPEFDLPDPFITARYQTPLPLPNEPEEVNAPAHPRSHAHPVPIPVAATASSSGEASVHSDATMQRSRKEGRDELLAVTLEREQAERRRQLAEQEERDRGLARKLDLELNLG</sequence>
<evidence type="ECO:0000259" key="2">
    <source>
        <dbReference type="PROSITE" id="PS50004"/>
    </source>
</evidence>
<feature type="region of interest" description="Disordered" evidence="1">
    <location>
        <begin position="212"/>
        <end position="258"/>
    </location>
</feature>
<feature type="compositionally biased region" description="Polar residues" evidence="1">
    <location>
        <begin position="385"/>
        <end position="401"/>
    </location>
</feature>
<dbReference type="Gene3D" id="2.60.40.150">
    <property type="entry name" value="C2 domain"/>
    <property type="match status" value="1"/>
</dbReference>
<dbReference type="PANTHER" id="PTHR47052">
    <property type="entry name" value="CONSERVED SERINE PROLINE-RICH PROTEIN (AFU_ORTHOLOGUE AFUA_2G01790)"/>
    <property type="match status" value="1"/>
</dbReference>
<keyword evidence="4" id="KW-1185">Reference proteome</keyword>
<dbReference type="SUPFAM" id="SSF49562">
    <property type="entry name" value="C2 domain (Calcium/lipid-binding domain, CaLB)"/>
    <property type="match status" value="1"/>
</dbReference>
<accession>A0ABP1E8P1</accession>
<protein>
    <recommendedName>
        <fullName evidence="2">C2 domain-containing protein</fullName>
    </recommendedName>
</protein>